<organism evidence="1 2">
    <name type="scientific">Mycoplasmopsis citelli</name>
    <dbReference type="NCBI Taxonomy" id="171281"/>
    <lineage>
        <taxon>Bacteria</taxon>
        <taxon>Bacillati</taxon>
        <taxon>Mycoplasmatota</taxon>
        <taxon>Mycoplasmoidales</taxon>
        <taxon>Metamycoplasmataceae</taxon>
        <taxon>Mycoplasmopsis</taxon>
    </lineage>
</organism>
<evidence type="ECO:0000313" key="1">
    <source>
        <dbReference type="EMBL" id="VEU74964.1"/>
    </source>
</evidence>
<sequence length="152" mass="18427">MVKLNFISTKNVVNSIKVKDIFVSQTLNDNWIKVQQNSIVSFKNILVKLTLENEQNYYLLIDNLFLKRDEEQATIYYDVFINSFVQKSDKKYLLQLKEKHSKIKKQIAQNKIAKMFNWSNIDETKYELLKREEFYLKRQIYYSLIKKELPWN</sequence>
<accession>A0A449B347</accession>
<gene>
    <name evidence="1" type="ORF">NCTC10181_00838</name>
</gene>
<keyword evidence="2" id="KW-1185">Reference proteome</keyword>
<dbReference type="Proteomes" id="UP000290985">
    <property type="component" value="Chromosome"/>
</dbReference>
<proteinExistence type="predicted"/>
<evidence type="ECO:0000313" key="2">
    <source>
        <dbReference type="Proteomes" id="UP000290985"/>
    </source>
</evidence>
<reference evidence="1 2" key="1">
    <citation type="submission" date="2019-01" db="EMBL/GenBank/DDBJ databases">
        <authorList>
            <consortium name="Pathogen Informatics"/>
        </authorList>
    </citation>
    <scope>NUCLEOTIDE SEQUENCE [LARGE SCALE GENOMIC DNA]</scope>
    <source>
        <strain evidence="1 2">NCTC10181</strain>
    </source>
</reference>
<dbReference type="AlphaFoldDB" id="A0A449B347"/>
<name>A0A449B347_9BACT</name>
<dbReference type="KEGG" id="mcit:NCTC10181_00838"/>
<dbReference type="RefSeq" id="WP_129725740.1">
    <property type="nucleotide sequence ID" value="NZ_LR215036.1"/>
</dbReference>
<dbReference type="NCBIfam" id="NF045935">
    <property type="entry name" value="MSC_0621_epsi"/>
    <property type="match status" value="1"/>
</dbReference>
<dbReference type="OrthoDB" id="401390at2"/>
<protein>
    <submittedName>
        <fullName evidence="1">Uncharacterized protein</fullName>
    </submittedName>
</protein>
<dbReference type="EMBL" id="LR215036">
    <property type="protein sequence ID" value="VEU74964.1"/>
    <property type="molecule type" value="Genomic_DNA"/>
</dbReference>